<evidence type="ECO:0000313" key="6">
    <source>
        <dbReference type="Proteomes" id="UP001473302"/>
    </source>
</evidence>
<evidence type="ECO:0000256" key="2">
    <source>
        <dbReference type="SAM" id="MobiDB-lite"/>
    </source>
</evidence>
<reference evidence="5 6" key="1">
    <citation type="submission" date="2024-04" db="EMBL/GenBank/DDBJ databases">
        <title>genome sequences of Mucor flavus KT1a and Helicostylum pulchrum KT1b strains isolated from the surface of a dry-aged beef.</title>
        <authorList>
            <person name="Toyotome T."/>
            <person name="Hosono M."/>
            <person name="Torimaru M."/>
            <person name="Fukuda K."/>
            <person name="Mikami N."/>
        </authorList>
    </citation>
    <scope>NUCLEOTIDE SEQUENCE [LARGE SCALE GENOMIC DNA]</scope>
    <source>
        <strain evidence="5 6">KT1a</strain>
    </source>
</reference>
<dbReference type="Proteomes" id="UP001473302">
    <property type="component" value="Unassembled WGS sequence"/>
</dbReference>
<keyword evidence="1 3" id="KW-0732">Signal</keyword>
<feature type="signal peptide" evidence="3">
    <location>
        <begin position="1"/>
        <end position="18"/>
    </location>
</feature>
<evidence type="ECO:0000256" key="3">
    <source>
        <dbReference type="SAM" id="SignalP"/>
    </source>
</evidence>
<gene>
    <name evidence="5" type="ORF">MFLAVUS_007603</name>
</gene>
<proteinExistence type="predicted"/>
<dbReference type="InterPro" id="IPR052982">
    <property type="entry name" value="SRP1/TIP1-like"/>
</dbReference>
<feature type="chain" id="PRO_5045676302" description="Yeast cell wall synthesis Kre9/Knh1-like N-terminal domain-containing protein" evidence="3">
    <location>
        <begin position="19"/>
        <end position="249"/>
    </location>
</feature>
<evidence type="ECO:0000256" key="1">
    <source>
        <dbReference type="ARBA" id="ARBA00022729"/>
    </source>
</evidence>
<dbReference type="Pfam" id="PF10342">
    <property type="entry name" value="Kre9_KNH"/>
    <property type="match status" value="1"/>
</dbReference>
<dbReference type="InterPro" id="IPR018466">
    <property type="entry name" value="Kre9/Knh1-like_N"/>
</dbReference>
<name>A0ABP9Z4S1_9FUNG</name>
<dbReference type="PANTHER" id="PTHR40633:SF1">
    <property type="entry name" value="GPI ANCHORED SERINE-THREONINE RICH PROTEIN (AFU_ORTHOLOGUE AFUA_1G03630)"/>
    <property type="match status" value="1"/>
</dbReference>
<evidence type="ECO:0000313" key="5">
    <source>
        <dbReference type="EMBL" id="GAA5814113.1"/>
    </source>
</evidence>
<accession>A0ABP9Z4S1</accession>
<dbReference type="PANTHER" id="PTHR40633">
    <property type="entry name" value="MATRIX PROTEIN, PUTATIVE (AFU_ORTHOLOGUE AFUA_8G05410)-RELATED"/>
    <property type="match status" value="1"/>
</dbReference>
<dbReference type="EMBL" id="BAABUK010000019">
    <property type="protein sequence ID" value="GAA5814113.1"/>
    <property type="molecule type" value="Genomic_DNA"/>
</dbReference>
<evidence type="ECO:0000259" key="4">
    <source>
        <dbReference type="Pfam" id="PF10342"/>
    </source>
</evidence>
<organism evidence="5 6">
    <name type="scientific">Mucor flavus</name>
    <dbReference type="NCBI Taxonomy" id="439312"/>
    <lineage>
        <taxon>Eukaryota</taxon>
        <taxon>Fungi</taxon>
        <taxon>Fungi incertae sedis</taxon>
        <taxon>Mucoromycota</taxon>
        <taxon>Mucoromycotina</taxon>
        <taxon>Mucoromycetes</taxon>
        <taxon>Mucorales</taxon>
        <taxon>Mucorineae</taxon>
        <taxon>Mucoraceae</taxon>
        <taxon>Mucor</taxon>
    </lineage>
</organism>
<feature type="region of interest" description="Disordered" evidence="2">
    <location>
        <begin position="128"/>
        <end position="147"/>
    </location>
</feature>
<feature type="region of interest" description="Disordered" evidence="2">
    <location>
        <begin position="205"/>
        <end position="227"/>
    </location>
</feature>
<comment type="caution">
    <text evidence="5">The sequence shown here is derived from an EMBL/GenBank/DDBJ whole genome shotgun (WGS) entry which is preliminary data.</text>
</comment>
<protein>
    <recommendedName>
        <fullName evidence="4">Yeast cell wall synthesis Kre9/Knh1-like N-terminal domain-containing protein</fullName>
    </recommendedName>
</protein>
<keyword evidence="6" id="KW-1185">Reference proteome</keyword>
<feature type="domain" description="Yeast cell wall synthesis Kre9/Knh1-like N-terminal" evidence="4">
    <location>
        <begin position="57"/>
        <end position="117"/>
    </location>
</feature>
<sequence>MKSVFVAIAALAATVVSAQNNIVSITSPLMNTVYTAGQDAIISCVPVINPTVDTIPKIMLAKGDPLALEVVATIAENVDAKKGSYTWTIPADTAPGNDYAFELGVSPDMSFSGMFSIKAAAAESSSSAAQSSSSAASTTTTTTRTTTTVAPTTTTAIVSSVVSDASSVVSSATSAVASATSSVASIASSAVSSVASAASSVASSVTASASTTPTPETEQPAEENAGNKMGSNKAVLVAIAGVAAAAALI</sequence>